<name>A0A9P6CRI8_9AGAR</name>
<comment type="caution">
    <text evidence="2">The sequence shown here is derived from an EMBL/GenBank/DDBJ whole genome shotgun (WGS) entry which is preliminary data.</text>
</comment>
<accession>A0A9P6CRI8</accession>
<evidence type="ECO:0000313" key="3">
    <source>
        <dbReference type="Proteomes" id="UP000807469"/>
    </source>
</evidence>
<feature type="transmembrane region" description="Helical" evidence="1">
    <location>
        <begin position="124"/>
        <end position="143"/>
    </location>
</feature>
<dbReference type="Proteomes" id="UP000807469">
    <property type="component" value="Unassembled WGS sequence"/>
</dbReference>
<organism evidence="2 3">
    <name type="scientific">Pholiota conissans</name>
    <dbReference type="NCBI Taxonomy" id="109636"/>
    <lineage>
        <taxon>Eukaryota</taxon>
        <taxon>Fungi</taxon>
        <taxon>Dikarya</taxon>
        <taxon>Basidiomycota</taxon>
        <taxon>Agaricomycotina</taxon>
        <taxon>Agaricomycetes</taxon>
        <taxon>Agaricomycetidae</taxon>
        <taxon>Agaricales</taxon>
        <taxon>Agaricineae</taxon>
        <taxon>Strophariaceae</taxon>
        <taxon>Pholiota</taxon>
    </lineage>
</organism>
<keyword evidence="3" id="KW-1185">Reference proteome</keyword>
<keyword evidence="1" id="KW-0812">Transmembrane</keyword>
<reference evidence="2" key="1">
    <citation type="submission" date="2020-11" db="EMBL/GenBank/DDBJ databases">
        <authorList>
            <consortium name="DOE Joint Genome Institute"/>
            <person name="Ahrendt S."/>
            <person name="Riley R."/>
            <person name="Andreopoulos W."/>
            <person name="Labutti K."/>
            <person name="Pangilinan J."/>
            <person name="Ruiz-Duenas F.J."/>
            <person name="Barrasa J.M."/>
            <person name="Sanchez-Garcia M."/>
            <person name="Camarero S."/>
            <person name="Miyauchi S."/>
            <person name="Serrano A."/>
            <person name="Linde D."/>
            <person name="Babiker R."/>
            <person name="Drula E."/>
            <person name="Ayuso-Fernandez I."/>
            <person name="Pacheco R."/>
            <person name="Padilla G."/>
            <person name="Ferreira P."/>
            <person name="Barriuso J."/>
            <person name="Kellner H."/>
            <person name="Castanera R."/>
            <person name="Alfaro M."/>
            <person name="Ramirez L."/>
            <person name="Pisabarro A.G."/>
            <person name="Kuo A."/>
            <person name="Tritt A."/>
            <person name="Lipzen A."/>
            <person name="He G."/>
            <person name="Yan M."/>
            <person name="Ng V."/>
            <person name="Cullen D."/>
            <person name="Martin F."/>
            <person name="Rosso M.-N."/>
            <person name="Henrissat B."/>
            <person name="Hibbett D."/>
            <person name="Martinez A.T."/>
            <person name="Grigoriev I.V."/>
        </authorList>
    </citation>
    <scope>NUCLEOTIDE SEQUENCE</scope>
    <source>
        <strain evidence="2">CIRM-BRFM 674</strain>
    </source>
</reference>
<gene>
    <name evidence="2" type="ORF">BDN70DRAFT_184338</name>
</gene>
<keyword evidence="1" id="KW-1133">Transmembrane helix</keyword>
<keyword evidence="1" id="KW-0472">Membrane</keyword>
<proteinExistence type="predicted"/>
<dbReference type="OrthoDB" id="3174109at2759"/>
<evidence type="ECO:0000256" key="1">
    <source>
        <dbReference type="SAM" id="Phobius"/>
    </source>
</evidence>
<dbReference type="AlphaFoldDB" id="A0A9P6CRI8"/>
<sequence length="154" mass="17089">MSIDPITFEWLLSNNSRTHELVEGVYVNKTVDGVEIIPVSAYKASALQDLRRELEGVTITRLGIAPAQDLLILMDGNRTFQNEGRFLKVHIHSMANGGIHPQAQQSPLQVLVTRSQSERIEFNIYSSLLIAGNVVAICFDILWGMGLSKSRAIL</sequence>
<evidence type="ECO:0000313" key="2">
    <source>
        <dbReference type="EMBL" id="KAF9476257.1"/>
    </source>
</evidence>
<protein>
    <submittedName>
        <fullName evidence="2">Uncharacterized protein</fullName>
    </submittedName>
</protein>
<dbReference type="EMBL" id="MU155300">
    <property type="protein sequence ID" value="KAF9476257.1"/>
    <property type="molecule type" value="Genomic_DNA"/>
</dbReference>